<dbReference type="InterPro" id="IPR012902">
    <property type="entry name" value="N_methyl_site"/>
</dbReference>
<dbReference type="HOGENOM" id="CLU_125331_0_1_9"/>
<evidence type="ECO:0000256" key="2">
    <source>
        <dbReference type="ARBA" id="ARBA00023287"/>
    </source>
</evidence>
<evidence type="ECO:0000256" key="3">
    <source>
        <dbReference type="SAM" id="Phobius"/>
    </source>
</evidence>
<dbReference type="AlphaFoldDB" id="K0IXR3"/>
<protein>
    <recommendedName>
        <fullName evidence="6">Competence protein ComGD</fullName>
    </recommendedName>
</protein>
<organism evidence="4 5">
    <name type="scientific">Amphibacillus xylanus (strain ATCC 51415 / DSM 6626 / JCM 7361 / LMG 17667 / NBRC 15112 / Ep01)</name>
    <dbReference type="NCBI Taxonomy" id="698758"/>
    <lineage>
        <taxon>Bacteria</taxon>
        <taxon>Bacillati</taxon>
        <taxon>Bacillota</taxon>
        <taxon>Bacilli</taxon>
        <taxon>Bacillales</taxon>
        <taxon>Bacillaceae</taxon>
        <taxon>Amphibacillus</taxon>
    </lineage>
</organism>
<dbReference type="KEGG" id="axl:AXY_11480"/>
<keyword evidence="2" id="KW-0178">Competence</keyword>
<evidence type="ECO:0000256" key="1">
    <source>
        <dbReference type="ARBA" id="ARBA00004241"/>
    </source>
</evidence>
<dbReference type="GO" id="GO:0009986">
    <property type="term" value="C:cell surface"/>
    <property type="evidence" value="ECO:0007669"/>
    <property type="project" value="UniProtKB-SubCell"/>
</dbReference>
<sequence>MKNNKSGFTLVELLIALFVLQLILVIGYYNAQKATDYSFTLWYEQFELDILYLQKHTMNTSTRYVLQFYPENNYYQIKPSPVRPAIIHRDLPPNWKVSVLTLGNPLSFAHTGQIRQPGTIKVETKDEIYFIYFPFGKGRSYYVKNQ</sequence>
<evidence type="ECO:0000313" key="5">
    <source>
        <dbReference type="Proteomes" id="UP000006294"/>
    </source>
</evidence>
<dbReference type="eggNOG" id="COG2165">
    <property type="taxonomic scope" value="Bacteria"/>
</dbReference>
<keyword evidence="3" id="KW-1133">Transmembrane helix</keyword>
<dbReference type="Pfam" id="PF07963">
    <property type="entry name" value="N_methyl"/>
    <property type="match status" value="1"/>
</dbReference>
<comment type="subcellular location">
    <subcellularLocation>
        <location evidence="1">Cell surface</location>
    </subcellularLocation>
</comment>
<evidence type="ECO:0000313" key="4">
    <source>
        <dbReference type="EMBL" id="BAM47280.1"/>
    </source>
</evidence>
<proteinExistence type="predicted"/>
<dbReference type="InterPro" id="IPR016785">
    <property type="entry name" value="ComGD"/>
</dbReference>
<dbReference type="Proteomes" id="UP000006294">
    <property type="component" value="Chromosome"/>
</dbReference>
<accession>K0IXR3</accession>
<dbReference type="STRING" id="698758.AXY_11480"/>
<reference evidence="4 5" key="1">
    <citation type="submission" date="2011-01" db="EMBL/GenBank/DDBJ databases">
        <title>Whole genome sequence of Amphibacillus xylinus NBRC 15112.</title>
        <authorList>
            <person name="Nakazawa H."/>
            <person name="Katano Y."/>
            <person name="Nakamura S."/>
            <person name="Sasagawa M."/>
            <person name="Fukada J."/>
            <person name="Arai T."/>
            <person name="Sasakura N."/>
            <person name="Mochizuki D."/>
            <person name="Hosoyama A."/>
            <person name="Harada K."/>
            <person name="Horikawa H."/>
            <person name="Kato Y."/>
            <person name="Harada T."/>
            <person name="Sasaki K."/>
            <person name="Sekiguchi M."/>
            <person name="Hodoyama M."/>
            <person name="Nishiko R."/>
            <person name="Narita H."/>
            <person name="Hanamaki A."/>
            <person name="Hata C."/>
            <person name="Konno Y."/>
            <person name="Niimura Y."/>
            <person name="Yamazaki S."/>
            <person name="Fujita N."/>
        </authorList>
    </citation>
    <scope>NUCLEOTIDE SEQUENCE [LARGE SCALE GENOMIC DNA]</scope>
    <source>
        <strain evidence="5">ATCC 51415 / DSM 6626 / JCM 7361 / LMG 17667 / NBRC 15112 / Ep01</strain>
    </source>
</reference>
<keyword evidence="3" id="KW-0812">Transmembrane</keyword>
<keyword evidence="5" id="KW-1185">Reference proteome</keyword>
<dbReference type="NCBIfam" id="TIGR02532">
    <property type="entry name" value="IV_pilin_GFxxxE"/>
    <property type="match status" value="1"/>
</dbReference>
<evidence type="ECO:0008006" key="6">
    <source>
        <dbReference type="Google" id="ProtNLM"/>
    </source>
</evidence>
<feature type="transmembrane region" description="Helical" evidence="3">
    <location>
        <begin position="7"/>
        <end position="29"/>
    </location>
</feature>
<keyword evidence="3" id="KW-0472">Membrane</keyword>
<dbReference type="NCBIfam" id="NF040982">
    <property type="entry name" value="ComGD"/>
    <property type="match status" value="1"/>
</dbReference>
<gene>
    <name evidence="4" type="ordered locus">AXY_11480</name>
</gene>
<dbReference type="PIRSF" id="PIRSF021292">
    <property type="entry name" value="Competence_ComGD"/>
    <property type="match status" value="1"/>
</dbReference>
<dbReference type="OrthoDB" id="1653576at2"/>
<dbReference type="EMBL" id="AP012050">
    <property type="protein sequence ID" value="BAM47280.1"/>
    <property type="molecule type" value="Genomic_DNA"/>
</dbReference>
<dbReference type="GO" id="GO:0030420">
    <property type="term" value="P:establishment of competence for transformation"/>
    <property type="evidence" value="ECO:0007669"/>
    <property type="project" value="UniProtKB-KW"/>
</dbReference>
<name>K0IXR3_AMPXN</name>
<dbReference type="RefSeq" id="WP_015009885.1">
    <property type="nucleotide sequence ID" value="NC_018704.1"/>
</dbReference>